<dbReference type="EC" id="2.3.2.27" evidence="3"/>
<dbReference type="Pfam" id="PF13639">
    <property type="entry name" value="zf-RING_2"/>
    <property type="match status" value="1"/>
</dbReference>
<dbReference type="PANTHER" id="PTHR45977:SF13">
    <property type="entry name" value="GB|AAF27103.1"/>
    <property type="match status" value="1"/>
</dbReference>
<keyword evidence="8" id="KW-0833">Ubl conjugation pathway</keyword>
<feature type="region of interest" description="Disordered" evidence="13">
    <location>
        <begin position="73"/>
        <end position="102"/>
    </location>
</feature>
<evidence type="ECO:0000256" key="2">
    <source>
        <dbReference type="ARBA" id="ARBA00004141"/>
    </source>
</evidence>
<keyword evidence="11" id="KW-0472">Membrane</keyword>
<protein>
    <recommendedName>
        <fullName evidence="3">RING-type E3 ubiquitin transferase</fullName>
        <ecNumber evidence="3">2.3.2.27</ecNumber>
    </recommendedName>
</protein>
<dbReference type="GO" id="GO:0008270">
    <property type="term" value="F:zinc ion binding"/>
    <property type="evidence" value="ECO:0007669"/>
    <property type="project" value="UniProtKB-KW"/>
</dbReference>
<dbReference type="PANTHER" id="PTHR45977">
    <property type="entry name" value="TARGET OF ERK KINASE MPK-1"/>
    <property type="match status" value="1"/>
</dbReference>
<keyword evidence="5" id="KW-0812">Transmembrane</keyword>
<name>A0A4Y2GSR6_ARAVE</name>
<evidence type="ECO:0000256" key="1">
    <source>
        <dbReference type="ARBA" id="ARBA00000900"/>
    </source>
</evidence>
<feature type="compositionally biased region" description="Basic residues" evidence="13">
    <location>
        <begin position="87"/>
        <end position="98"/>
    </location>
</feature>
<organism evidence="15 16">
    <name type="scientific">Araneus ventricosus</name>
    <name type="common">Orbweaver spider</name>
    <name type="synonym">Epeira ventricosa</name>
    <dbReference type="NCBI Taxonomy" id="182803"/>
    <lineage>
        <taxon>Eukaryota</taxon>
        <taxon>Metazoa</taxon>
        <taxon>Ecdysozoa</taxon>
        <taxon>Arthropoda</taxon>
        <taxon>Chelicerata</taxon>
        <taxon>Arachnida</taxon>
        <taxon>Araneae</taxon>
        <taxon>Araneomorphae</taxon>
        <taxon>Entelegynae</taxon>
        <taxon>Araneoidea</taxon>
        <taxon>Araneidae</taxon>
        <taxon>Araneus</taxon>
    </lineage>
</organism>
<evidence type="ECO:0000256" key="13">
    <source>
        <dbReference type="SAM" id="MobiDB-lite"/>
    </source>
</evidence>
<keyword evidence="16" id="KW-1185">Reference proteome</keyword>
<dbReference type="PROSITE" id="PS50089">
    <property type="entry name" value="ZF_RING_2"/>
    <property type="match status" value="1"/>
</dbReference>
<dbReference type="InterPro" id="IPR001841">
    <property type="entry name" value="Znf_RING"/>
</dbReference>
<evidence type="ECO:0000313" key="15">
    <source>
        <dbReference type="EMBL" id="GBM55568.1"/>
    </source>
</evidence>
<dbReference type="GO" id="GO:0006511">
    <property type="term" value="P:ubiquitin-dependent protein catabolic process"/>
    <property type="evidence" value="ECO:0007669"/>
    <property type="project" value="TreeGrafter"/>
</dbReference>
<comment type="catalytic activity">
    <reaction evidence="1">
        <text>S-ubiquitinyl-[E2 ubiquitin-conjugating enzyme]-L-cysteine + [acceptor protein]-L-lysine = [E2 ubiquitin-conjugating enzyme]-L-cysteine + N(6)-ubiquitinyl-[acceptor protein]-L-lysine.</text>
        <dbReference type="EC" id="2.3.2.27"/>
    </reaction>
</comment>
<evidence type="ECO:0000259" key="14">
    <source>
        <dbReference type="PROSITE" id="PS50089"/>
    </source>
</evidence>
<dbReference type="Proteomes" id="UP000499080">
    <property type="component" value="Unassembled WGS sequence"/>
</dbReference>
<proteinExistence type="predicted"/>
<evidence type="ECO:0000256" key="11">
    <source>
        <dbReference type="ARBA" id="ARBA00023136"/>
    </source>
</evidence>
<evidence type="ECO:0000256" key="8">
    <source>
        <dbReference type="ARBA" id="ARBA00022786"/>
    </source>
</evidence>
<dbReference type="AlphaFoldDB" id="A0A4Y2GSR6"/>
<dbReference type="Gene3D" id="3.30.40.10">
    <property type="entry name" value="Zinc/RING finger domain, C3HC4 (zinc finger)"/>
    <property type="match status" value="1"/>
</dbReference>
<dbReference type="InterPro" id="IPR013083">
    <property type="entry name" value="Znf_RING/FYVE/PHD"/>
</dbReference>
<evidence type="ECO:0000256" key="4">
    <source>
        <dbReference type="ARBA" id="ARBA00022679"/>
    </source>
</evidence>
<evidence type="ECO:0000256" key="9">
    <source>
        <dbReference type="ARBA" id="ARBA00022833"/>
    </source>
</evidence>
<sequence length="198" mass="23600">MVEWRFHPKRLARNQMPLRQQRRKSTTMRSSRTETRIQSQGSLQPLILWLHISRFPQSVREYFRLIMGRARKQPAKPLVSSKDSPPKRKRGRPQKKKLAPPSQSKEKVAKCCVCLDTTRYRKMKSLQCTHSFHEQCINKWLETNKKCPLCRMSLGQEDAKKQMNESNDNDQATQYERFYVPSDRINRMMLIIMRIFSD</sequence>
<comment type="caution">
    <text evidence="15">The sequence shown here is derived from an EMBL/GenBank/DDBJ whole genome shotgun (WGS) entry which is preliminary data.</text>
</comment>
<evidence type="ECO:0000256" key="5">
    <source>
        <dbReference type="ARBA" id="ARBA00022692"/>
    </source>
</evidence>
<evidence type="ECO:0000313" key="16">
    <source>
        <dbReference type="Proteomes" id="UP000499080"/>
    </source>
</evidence>
<evidence type="ECO:0000256" key="7">
    <source>
        <dbReference type="ARBA" id="ARBA00022771"/>
    </source>
</evidence>
<keyword evidence="4" id="KW-0808">Transferase</keyword>
<feature type="domain" description="RING-type" evidence="14">
    <location>
        <begin position="111"/>
        <end position="151"/>
    </location>
</feature>
<dbReference type="GO" id="GO:0016567">
    <property type="term" value="P:protein ubiquitination"/>
    <property type="evidence" value="ECO:0007669"/>
    <property type="project" value="TreeGrafter"/>
</dbReference>
<dbReference type="SMART" id="SM00184">
    <property type="entry name" value="RING"/>
    <property type="match status" value="1"/>
</dbReference>
<keyword evidence="9" id="KW-0862">Zinc</keyword>
<evidence type="ECO:0000256" key="10">
    <source>
        <dbReference type="ARBA" id="ARBA00022989"/>
    </source>
</evidence>
<comment type="subcellular location">
    <subcellularLocation>
        <location evidence="2">Membrane</location>
        <topology evidence="2">Multi-pass membrane protein</topology>
    </subcellularLocation>
</comment>
<evidence type="ECO:0000256" key="6">
    <source>
        <dbReference type="ARBA" id="ARBA00022723"/>
    </source>
</evidence>
<keyword evidence="6" id="KW-0479">Metal-binding</keyword>
<dbReference type="GO" id="GO:0016020">
    <property type="term" value="C:membrane"/>
    <property type="evidence" value="ECO:0007669"/>
    <property type="project" value="UniProtKB-SubCell"/>
</dbReference>
<dbReference type="GO" id="GO:0061630">
    <property type="term" value="F:ubiquitin protein ligase activity"/>
    <property type="evidence" value="ECO:0007669"/>
    <property type="project" value="UniProtKB-EC"/>
</dbReference>
<reference evidence="15 16" key="1">
    <citation type="journal article" date="2019" name="Sci. Rep.">
        <title>Orb-weaving spider Araneus ventricosus genome elucidates the spidroin gene catalogue.</title>
        <authorList>
            <person name="Kono N."/>
            <person name="Nakamura H."/>
            <person name="Ohtoshi R."/>
            <person name="Moran D.A.P."/>
            <person name="Shinohara A."/>
            <person name="Yoshida Y."/>
            <person name="Fujiwara M."/>
            <person name="Mori M."/>
            <person name="Tomita M."/>
            <person name="Arakawa K."/>
        </authorList>
    </citation>
    <scope>NUCLEOTIDE SEQUENCE [LARGE SCALE GENOMIC DNA]</scope>
</reference>
<dbReference type="OrthoDB" id="6427083at2759"/>
<keyword evidence="10" id="KW-1133">Transmembrane helix</keyword>
<evidence type="ECO:0000256" key="12">
    <source>
        <dbReference type="PROSITE-ProRule" id="PRU00175"/>
    </source>
</evidence>
<evidence type="ECO:0000256" key="3">
    <source>
        <dbReference type="ARBA" id="ARBA00012483"/>
    </source>
</evidence>
<feature type="region of interest" description="Disordered" evidence="13">
    <location>
        <begin position="1"/>
        <end position="38"/>
    </location>
</feature>
<gene>
    <name evidence="15" type="ORF">AVEN_74527_1</name>
</gene>
<dbReference type="SUPFAM" id="SSF57850">
    <property type="entry name" value="RING/U-box"/>
    <property type="match status" value="1"/>
</dbReference>
<accession>A0A4Y2GSR6</accession>
<keyword evidence="7 12" id="KW-0863">Zinc-finger</keyword>
<dbReference type="EMBL" id="BGPR01001507">
    <property type="protein sequence ID" value="GBM55568.1"/>
    <property type="molecule type" value="Genomic_DNA"/>
</dbReference>